<evidence type="ECO:0000313" key="3">
    <source>
        <dbReference type="EMBL" id="PMD50672.1"/>
    </source>
</evidence>
<feature type="chain" id="PRO_5014395261" description="Glycoprotein" evidence="2">
    <location>
        <begin position="20"/>
        <end position="502"/>
    </location>
</feature>
<gene>
    <name evidence="3" type="ORF">K444DRAFT_622043</name>
</gene>
<dbReference type="OrthoDB" id="4767222at2759"/>
<evidence type="ECO:0000313" key="4">
    <source>
        <dbReference type="Proteomes" id="UP000235371"/>
    </source>
</evidence>
<keyword evidence="1" id="KW-0472">Membrane</keyword>
<evidence type="ECO:0008006" key="5">
    <source>
        <dbReference type="Google" id="ProtNLM"/>
    </source>
</evidence>
<dbReference type="EMBL" id="KZ613913">
    <property type="protein sequence ID" value="PMD50672.1"/>
    <property type="molecule type" value="Genomic_DNA"/>
</dbReference>
<keyword evidence="2" id="KW-0732">Signal</keyword>
<evidence type="ECO:0000256" key="1">
    <source>
        <dbReference type="SAM" id="Phobius"/>
    </source>
</evidence>
<keyword evidence="1" id="KW-1133">Transmembrane helix</keyword>
<evidence type="ECO:0000256" key="2">
    <source>
        <dbReference type="SAM" id="SignalP"/>
    </source>
</evidence>
<keyword evidence="4" id="KW-1185">Reference proteome</keyword>
<sequence length="502" mass="54995">MVHISSLLLGLSVAGSITAARPYGYDRPAKISLYDPSSAVEASSDPAELDCGEHRGPTIYSLNINTCLWGDFPLTHFRVTTMPVCASGAQPVAYFFSTTSCTGNPNFRSDNQIINQEYRGLHDKCLSLKSPAQWSMIFRCDKQESRSNHYVQAIPYNYNSNKTPIPTDPKASDAVVTPHTSFDCTIWKPKKPTHLPADTCITFEGRESRSVFIDKPATCADGSEALLELFREPGCGKELSEGNDGFTGWGGSFVSTKCYSSDSLIRSMCFRCGDKEMKMYEDLPPYKHAEVEPLVLHGAPMSTQDDEEPVLLVDPNSEKVLKPTFSPGISPQSTKPQGGKVESYYVENCKIEEGRSHSVSVRRADTCVWSFMYKSMEVTSPAVCANGTQALFATYSRPGCKPDDLKYLGEIPEEFTDGCADISDIDSFAFICEGLPETEIGNKGSAGGFLKFIGIVLLILILMIGLSIASCCLRGAAMMKQANELWARIMDAFKGREGAIQL</sequence>
<protein>
    <recommendedName>
        <fullName evidence="5">Glycoprotein</fullName>
    </recommendedName>
</protein>
<dbReference type="GeneID" id="36590096"/>
<dbReference type="InParanoid" id="A0A2J6SIS5"/>
<name>A0A2J6SIS5_9HELO</name>
<dbReference type="RefSeq" id="XP_024727576.1">
    <property type="nucleotide sequence ID" value="XM_024882019.1"/>
</dbReference>
<keyword evidence="1" id="KW-0812">Transmembrane</keyword>
<dbReference type="Proteomes" id="UP000235371">
    <property type="component" value="Unassembled WGS sequence"/>
</dbReference>
<reference evidence="3 4" key="1">
    <citation type="submission" date="2016-04" db="EMBL/GenBank/DDBJ databases">
        <title>A degradative enzymes factory behind the ericoid mycorrhizal symbiosis.</title>
        <authorList>
            <consortium name="DOE Joint Genome Institute"/>
            <person name="Martino E."/>
            <person name="Morin E."/>
            <person name="Grelet G."/>
            <person name="Kuo A."/>
            <person name="Kohler A."/>
            <person name="Daghino S."/>
            <person name="Barry K."/>
            <person name="Choi C."/>
            <person name="Cichocki N."/>
            <person name="Clum A."/>
            <person name="Copeland A."/>
            <person name="Hainaut M."/>
            <person name="Haridas S."/>
            <person name="Labutti K."/>
            <person name="Lindquist E."/>
            <person name="Lipzen A."/>
            <person name="Khouja H.-R."/>
            <person name="Murat C."/>
            <person name="Ohm R."/>
            <person name="Olson A."/>
            <person name="Spatafora J."/>
            <person name="Veneault-Fourrey C."/>
            <person name="Henrissat B."/>
            <person name="Grigoriev I."/>
            <person name="Martin F."/>
            <person name="Perotto S."/>
        </authorList>
    </citation>
    <scope>NUCLEOTIDE SEQUENCE [LARGE SCALE GENOMIC DNA]</scope>
    <source>
        <strain evidence="3 4">E</strain>
    </source>
</reference>
<feature type="signal peptide" evidence="2">
    <location>
        <begin position="1"/>
        <end position="19"/>
    </location>
</feature>
<dbReference type="AlphaFoldDB" id="A0A2J6SIS5"/>
<accession>A0A2J6SIS5</accession>
<organism evidence="3 4">
    <name type="scientific">Hyaloscypha bicolor E</name>
    <dbReference type="NCBI Taxonomy" id="1095630"/>
    <lineage>
        <taxon>Eukaryota</taxon>
        <taxon>Fungi</taxon>
        <taxon>Dikarya</taxon>
        <taxon>Ascomycota</taxon>
        <taxon>Pezizomycotina</taxon>
        <taxon>Leotiomycetes</taxon>
        <taxon>Helotiales</taxon>
        <taxon>Hyaloscyphaceae</taxon>
        <taxon>Hyaloscypha</taxon>
        <taxon>Hyaloscypha bicolor</taxon>
    </lineage>
</organism>
<feature type="transmembrane region" description="Helical" evidence="1">
    <location>
        <begin position="452"/>
        <end position="473"/>
    </location>
</feature>
<proteinExistence type="predicted"/>